<sequence>MSYFDRLNRYIGREDGEATEYVCRDCASGFDERWQVCPECGSYSVRRREWGSLR</sequence>
<dbReference type="Proteomes" id="UP001500962">
    <property type="component" value="Unassembled WGS sequence"/>
</dbReference>
<reference evidence="2" key="2">
    <citation type="submission" date="2022-04" db="EMBL/GenBank/DDBJ databases">
        <title>Sequencing and genomic assembly of Halococcus dombrowskii.</title>
        <authorList>
            <person name="Lim S.W."/>
            <person name="MacLea K.S."/>
        </authorList>
    </citation>
    <scope>NUCLEOTIDE SEQUENCE</scope>
    <source>
        <strain evidence="2">H4</strain>
    </source>
</reference>
<accession>A0AAV3SGD1</accession>
<dbReference type="Proteomes" id="UP000830542">
    <property type="component" value="Chromosome"/>
</dbReference>
<evidence type="ECO:0000313" key="4">
    <source>
        <dbReference type="Proteomes" id="UP001500962"/>
    </source>
</evidence>
<reference evidence="1" key="1">
    <citation type="journal article" date="2014" name="Int. J. Syst. Evol. Microbiol.">
        <title>Complete genome sequence of Corynebacterium casei LMG S-19264T (=DSM 44701T), isolated from a smear-ripened cheese.</title>
        <authorList>
            <consortium name="US DOE Joint Genome Institute (JGI-PGF)"/>
            <person name="Walter F."/>
            <person name="Albersmeier A."/>
            <person name="Kalinowski J."/>
            <person name="Ruckert C."/>
        </authorList>
    </citation>
    <scope>NUCLEOTIDE SEQUENCE</scope>
    <source>
        <strain evidence="1">JCM 12289</strain>
    </source>
</reference>
<name>A0AAV3SGD1_HALDO</name>
<dbReference type="GeneID" id="71762797"/>
<reference evidence="1" key="3">
    <citation type="submission" date="2023-12" db="EMBL/GenBank/DDBJ databases">
        <authorList>
            <person name="Sun Q."/>
            <person name="Inoue M."/>
        </authorList>
    </citation>
    <scope>NUCLEOTIDE SEQUENCE</scope>
    <source>
        <strain evidence="1">JCM 12289</strain>
    </source>
</reference>
<dbReference type="RefSeq" id="WP_004055628.1">
    <property type="nucleotide sequence ID" value="NZ_BAAADN010000026.1"/>
</dbReference>
<dbReference type="AlphaFoldDB" id="A0AAV3SGD1"/>
<gene>
    <name evidence="1" type="ORF">GCM10008985_17000</name>
    <name evidence="2" type="ORF">MUK72_13075</name>
</gene>
<protein>
    <submittedName>
        <fullName evidence="2">Zinc ribbon domain-containing protein</fullName>
    </submittedName>
</protein>
<proteinExistence type="predicted"/>
<dbReference type="EMBL" id="BAAADN010000026">
    <property type="protein sequence ID" value="GAA0461105.1"/>
    <property type="molecule type" value="Genomic_DNA"/>
</dbReference>
<dbReference type="EMBL" id="CP095005">
    <property type="protein sequence ID" value="UOO94890.1"/>
    <property type="molecule type" value="Genomic_DNA"/>
</dbReference>
<dbReference type="KEGG" id="hdo:MUK72_13075"/>
<evidence type="ECO:0000313" key="1">
    <source>
        <dbReference type="EMBL" id="GAA0461105.1"/>
    </source>
</evidence>
<organism evidence="1 4">
    <name type="scientific">Halococcus dombrowskii</name>
    <dbReference type="NCBI Taxonomy" id="179637"/>
    <lineage>
        <taxon>Archaea</taxon>
        <taxon>Methanobacteriati</taxon>
        <taxon>Methanobacteriota</taxon>
        <taxon>Stenosarchaea group</taxon>
        <taxon>Halobacteria</taxon>
        <taxon>Halobacteriales</taxon>
        <taxon>Halococcaceae</taxon>
        <taxon>Halococcus</taxon>
    </lineage>
</organism>
<evidence type="ECO:0000313" key="3">
    <source>
        <dbReference type="Proteomes" id="UP000830542"/>
    </source>
</evidence>
<keyword evidence="3" id="KW-1185">Reference proteome</keyword>
<evidence type="ECO:0000313" key="2">
    <source>
        <dbReference type="EMBL" id="UOO94890.1"/>
    </source>
</evidence>